<dbReference type="GO" id="GO:0005840">
    <property type="term" value="C:ribosome"/>
    <property type="evidence" value="ECO:0007669"/>
    <property type="project" value="UniProtKB-KW"/>
</dbReference>
<comment type="similarity">
    <text evidence="1 5">Belongs to the universal ribosomal protein uL29 family.</text>
</comment>
<accession>A0A7T5UQC1</accession>
<dbReference type="GO" id="GO:1990904">
    <property type="term" value="C:ribonucleoprotein complex"/>
    <property type="evidence" value="ECO:0007669"/>
    <property type="project" value="UniProtKB-KW"/>
</dbReference>
<evidence type="ECO:0000256" key="1">
    <source>
        <dbReference type="ARBA" id="ARBA00009254"/>
    </source>
</evidence>
<dbReference type="NCBIfam" id="TIGR00012">
    <property type="entry name" value="L29"/>
    <property type="match status" value="1"/>
</dbReference>
<evidence type="ECO:0000313" key="8">
    <source>
        <dbReference type="Proteomes" id="UP000595618"/>
    </source>
</evidence>
<organism evidence="7 8">
    <name type="scientific">Candidatus Sungiibacteriota bacterium</name>
    <dbReference type="NCBI Taxonomy" id="2750080"/>
    <lineage>
        <taxon>Bacteria</taxon>
        <taxon>Candidatus Sungiibacteriota</taxon>
    </lineage>
</organism>
<evidence type="ECO:0000256" key="3">
    <source>
        <dbReference type="ARBA" id="ARBA00023274"/>
    </source>
</evidence>
<dbReference type="EMBL" id="CP066690">
    <property type="protein sequence ID" value="QQG45031.1"/>
    <property type="molecule type" value="Genomic_DNA"/>
</dbReference>
<evidence type="ECO:0000256" key="2">
    <source>
        <dbReference type="ARBA" id="ARBA00022980"/>
    </source>
</evidence>
<feature type="coiled-coil region" evidence="6">
    <location>
        <begin position="4"/>
        <end position="34"/>
    </location>
</feature>
<dbReference type="Proteomes" id="UP000595618">
    <property type="component" value="Chromosome"/>
</dbReference>
<dbReference type="Gene3D" id="1.10.287.310">
    <property type="match status" value="1"/>
</dbReference>
<dbReference type="InterPro" id="IPR001854">
    <property type="entry name" value="Ribosomal_uL29"/>
</dbReference>
<gene>
    <name evidence="5 7" type="primary">rpmC</name>
    <name evidence="7" type="ORF">HYW89_03445</name>
</gene>
<proteinExistence type="inferred from homology"/>
<dbReference type="SUPFAM" id="SSF46561">
    <property type="entry name" value="Ribosomal protein L29 (L29p)"/>
    <property type="match status" value="1"/>
</dbReference>
<protein>
    <recommendedName>
        <fullName evidence="4 5">Large ribosomal subunit protein uL29</fullName>
    </recommendedName>
</protein>
<dbReference type="GO" id="GO:0006412">
    <property type="term" value="P:translation"/>
    <property type="evidence" value="ECO:0007669"/>
    <property type="project" value="UniProtKB-UniRule"/>
</dbReference>
<dbReference type="HAMAP" id="MF_00374">
    <property type="entry name" value="Ribosomal_uL29"/>
    <property type="match status" value="1"/>
</dbReference>
<dbReference type="AlphaFoldDB" id="A0A7T5UQC1"/>
<evidence type="ECO:0000313" key="7">
    <source>
        <dbReference type="EMBL" id="QQG45031.1"/>
    </source>
</evidence>
<name>A0A7T5UQC1_9BACT</name>
<dbReference type="InterPro" id="IPR036049">
    <property type="entry name" value="Ribosomal_uL29_sf"/>
</dbReference>
<keyword evidence="2 5" id="KW-0689">Ribosomal protein</keyword>
<dbReference type="GO" id="GO:0003735">
    <property type="term" value="F:structural constituent of ribosome"/>
    <property type="evidence" value="ECO:0007669"/>
    <property type="project" value="InterPro"/>
</dbReference>
<evidence type="ECO:0000256" key="4">
    <source>
        <dbReference type="ARBA" id="ARBA00035204"/>
    </source>
</evidence>
<sequence length="63" mass="7548">MKVNELIKKSQEELEVLLEEKRQKQEEMGRLLHQKKIKNVKELWAIKKDIARILTILKSYEAS</sequence>
<keyword evidence="6" id="KW-0175">Coiled coil</keyword>
<evidence type="ECO:0000256" key="5">
    <source>
        <dbReference type="HAMAP-Rule" id="MF_00374"/>
    </source>
</evidence>
<reference evidence="7 8" key="1">
    <citation type="submission" date="2020-07" db="EMBL/GenBank/DDBJ databases">
        <title>Huge and variable diversity of episymbiotic CPR bacteria and DPANN archaea in groundwater ecosystems.</title>
        <authorList>
            <person name="He C.Y."/>
            <person name="Keren R."/>
            <person name="Whittaker M."/>
            <person name="Farag I.F."/>
            <person name="Doudna J."/>
            <person name="Cate J.H.D."/>
            <person name="Banfield J.F."/>
        </authorList>
    </citation>
    <scope>NUCLEOTIDE SEQUENCE [LARGE SCALE GENOMIC DNA]</scope>
    <source>
        <strain evidence="7">NC_groundwater_541_Ag_S-0.1um_46_50</strain>
    </source>
</reference>
<evidence type="ECO:0000256" key="6">
    <source>
        <dbReference type="SAM" id="Coils"/>
    </source>
</evidence>
<dbReference type="Pfam" id="PF00831">
    <property type="entry name" value="Ribosomal_L29"/>
    <property type="match status" value="1"/>
</dbReference>
<keyword evidence="3 5" id="KW-0687">Ribonucleoprotein</keyword>